<evidence type="ECO:0000313" key="2">
    <source>
        <dbReference type="Proteomes" id="UP000219775"/>
    </source>
</evidence>
<proteinExistence type="predicted"/>
<sequence>MKKVITFKEADKKVYEIIKEIKGQGWNAGGTLRMLLRCGTTKITEEQAKVACNYADRGNEAYTQIFEALSPRNDIKLEETAKELTLAEAMKAMNEDRQSVKIVTGSGEKLVRRFTDFEDLEDIGIADFDDLHTAKFFTVAK</sequence>
<dbReference type="Proteomes" id="UP000219775">
    <property type="component" value="Unassembled WGS sequence"/>
</dbReference>
<gene>
    <name evidence="1" type="ORF">CN613_25430</name>
</gene>
<evidence type="ECO:0000313" key="1">
    <source>
        <dbReference type="EMBL" id="PEM65290.1"/>
    </source>
</evidence>
<protein>
    <submittedName>
        <fullName evidence="1">Uncharacterized protein</fullName>
    </submittedName>
</protein>
<name>A0A2A8BYT7_9BACI</name>
<dbReference type="AlphaFoldDB" id="A0A2A8BYT7"/>
<accession>A0A2A8BYT7</accession>
<comment type="caution">
    <text evidence="1">The sequence shown here is derived from an EMBL/GenBank/DDBJ whole genome shotgun (WGS) entry which is preliminary data.</text>
</comment>
<dbReference type="EMBL" id="NUDP01000117">
    <property type="protein sequence ID" value="PEM65290.1"/>
    <property type="molecule type" value="Genomic_DNA"/>
</dbReference>
<organism evidence="1 2">
    <name type="scientific">Bacillus pseudomycoides</name>
    <dbReference type="NCBI Taxonomy" id="64104"/>
    <lineage>
        <taxon>Bacteria</taxon>
        <taxon>Bacillati</taxon>
        <taxon>Bacillota</taxon>
        <taxon>Bacilli</taxon>
        <taxon>Bacillales</taxon>
        <taxon>Bacillaceae</taxon>
        <taxon>Bacillus</taxon>
        <taxon>Bacillus cereus group</taxon>
    </lineage>
</organism>
<dbReference type="RefSeq" id="WP_098129057.1">
    <property type="nucleotide sequence ID" value="NZ_NUDP01000117.1"/>
</dbReference>
<reference evidence="1 2" key="1">
    <citation type="submission" date="2017-09" db="EMBL/GenBank/DDBJ databases">
        <title>Large-scale bioinformatics analysis of Bacillus genomes uncovers conserved roles of natural products in bacterial physiology.</title>
        <authorList>
            <consortium name="Agbiome Team Llc"/>
            <person name="Bleich R.M."/>
            <person name="Grubbs K.J."/>
            <person name="Santa Maria K.C."/>
            <person name="Allen S.E."/>
            <person name="Farag S."/>
            <person name="Shank E.A."/>
            <person name="Bowers A."/>
        </authorList>
    </citation>
    <scope>NUCLEOTIDE SEQUENCE [LARGE SCALE GENOMIC DNA]</scope>
    <source>
        <strain evidence="1 2">AFS009893</strain>
    </source>
</reference>